<protein>
    <submittedName>
        <fullName evidence="2">Uncharacterized protein</fullName>
    </submittedName>
</protein>
<evidence type="ECO:0000313" key="3">
    <source>
        <dbReference type="Proteomes" id="UP000002247"/>
    </source>
</evidence>
<dbReference type="HOGENOM" id="CLU_2169327_0_0_11"/>
<proteinExistence type="predicted"/>
<evidence type="ECO:0000313" key="2">
    <source>
        <dbReference type="EMBL" id="ADG98363.1"/>
    </source>
</evidence>
<dbReference type="EMBL" id="CP001958">
    <property type="protein sequence ID" value="ADG98363.1"/>
    <property type="molecule type" value="Genomic_DNA"/>
</dbReference>
<feature type="compositionally biased region" description="Basic and acidic residues" evidence="1">
    <location>
        <begin position="73"/>
        <end position="92"/>
    </location>
</feature>
<organism evidence="2 3">
    <name type="scientific">Segniliparus rotundus (strain ATCC BAA-972 / CDC 1076 / CIP 108378 / DSM 44985 / JCM 13578)</name>
    <dbReference type="NCBI Taxonomy" id="640132"/>
    <lineage>
        <taxon>Bacteria</taxon>
        <taxon>Bacillati</taxon>
        <taxon>Actinomycetota</taxon>
        <taxon>Actinomycetes</taxon>
        <taxon>Mycobacteriales</taxon>
        <taxon>Segniliparaceae</taxon>
        <taxon>Segniliparus</taxon>
    </lineage>
</organism>
<dbReference type="Proteomes" id="UP000002247">
    <property type="component" value="Chromosome"/>
</dbReference>
<name>D6Z8T3_SEGRD</name>
<feature type="region of interest" description="Disordered" evidence="1">
    <location>
        <begin position="73"/>
        <end position="110"/>
    </location>
</feature>
<dbReference type="STRING" id="640132.Srot_1904"/>
<accession>D6Z8T3</accession>
<evidence type="ECO:0000256" key="1">
    <source>
        <dbReference type="SAM" id="MobiDB-lite"/>
    </source>
</evidence>
<gene>
    <name evidence="2" type="ordered locus">Srot_1904</name>
</gene>
<dbReference type="AlphaFoldDB" id="D6Z8T3"/>
<reference evidence="2 3" key="1">
    <citation type="journal article" date="2010" name="Stand. Genomic Sci.">
        <title>Complete genome sequence of Segniliparus rotundus type strain (CDC 1076).</title>
        <authorList>
            <person name="Sikorski J."/>
            <person name="Lapidus A."/>
            <person name="Copeland A."/>
            <person name="Misra M."/>
            <person name="Glavina Del Rio T."/>
            <person name="Nolan M."/>
            <person name="Lucas S."/>
            <person name="Chen F."/>
            <person name="Tice H."/>
            <person name="Cheng J.F."/>
            <person name="Jando M."/>
            <person name="Schneider S."/>
            <person name="Bruce D."/>
            <person name="Goodwin L."/>
            <person name="Pitluck S."/>
            <person name="Liolios K."/>
            <person name="Mikhailova N."/>
            <person name="Pati A."/>
            <person name="Ivanova N."/>
            <person name="Mavromatis K."/>
            <person name="Chen A."/>
            <person name="Palaniappan K."/>
            <person name="Chertkov O."/>
            <person name="Land M."/>
            <person name="Hauser L."/>
            <person name="Chang Y.J."/>
            <person name="Jeffries C.D."/>
            <person name="Brettin T."/>
            <person name="Detter J.C."/>
            <person name="Han C."/>
            <person name="Rohde M."/>
            <person name="Goker M."/>
            <person name="Bristow J."/>
            <person name="Eisen J.A."/>
            <person name="Markowitz V."/>
            <person name="Hugenholtz P."/>
            <person name="Kyrpides N.C."/>
            <person name="Klenk H.P."/>
        </authorList>
    </citation>
    <scope>NUCLEOTIDE SEQUENCE [LARGE SCALE GENOMIC DNA]</scope>
    <source>
        <strain evidence="3">ATCC BAA-972 / CDC 1076 / CIP 108378 / DSM 44985 / JCM 13578</strain>
    </source>
</reference>
<sequence>MGDGALTVVPQDLRDAAALLSSFSPTLKELAQQLEAASESAPDVGNVAAAAQYQHGDWACAQTRFEDLRATAEKQHDETANKLNESAEHYESNDTTNAQNLTLHPREGGR</sequence>
<dbReference type="RefSeq" id="WP_013138816.1">
    <property type="nucleotide sequence ID" value="NC_014168.1"/>
</dbReference>
<dbReference type="KEGG" id="srt:Srot_1904"/>
<keyword evidence="3" id="KW-1185">Reference proteome</keyword>
<feature type="compositionally biased region" description="Polar residues" evidence="1">
    <location>
        <begin position="93"/>
        <end position="102"/>
    </location>
</feature>